<proteinExistence type="predicted"/>
<dbReference type="InterPro" id="IPR003615">
    <property type="entry name" value="HNH_nuc"/>
</dbReference>
<dbReference type="InterPro" id="IPR044925">
    <property type="entry name" value="His-Me_finger_sf"/>
</dbReference>
<evidence type="ECO:0000313" key="3">
    <source>
        <dbReference type="EMBL" id="GAH41094.1"/>
    </source>
</evidence>
<gene>
    <name evidence="3" type="ORF">S03H2_20931</name>
</gene>
<dbReference type="EMBL" id="BARU01011093">
    <property type="protein sequence ID" value="GAH41094.1"/>
    <property type="molecule type" value="Genomic_DNA"/>
</dbReference>
<feature type="compositionally biased region" description="Basic and acidic residues" evidence="1">
    <location>
        <begin position="68"/>
        <end position="83"/>
    </location>
</feature>
<dbReference type="Pfam" id="PF07460">
    <property type="entry name" value="NUMOD3"/>
    <property type="match status" value="2"/>
</dbReference>
<evidence type="ECO:0000256" key="1">
    <source>
        <dbReference type="SAM" id="MobiDB-lite"/>
    </source>
</evidence>
<dbReference type="Gene3D" id="3.90.75.20">
    <property type="match status" value="1"/>
</dbReference>
<evidence type="ECO:0000259" key="2">
    <source>
        <dbReference type="SMART" id="SM00496"/>
    </source>
</evidence>
<dbReference type="SMART" id="SM00496">
    <property type="entry name" value="IENR2"/>
    <property type="match status" value="4"/>
</dbReference>
<feature type="domain" description="Nuclease associated modular" evidence="2">
    <location>
        <begin position="65"/>
        <end position="81"/>
    </location>
</feature>
<dbReference type="GO" id="GO:0003677">
    <property type="term" value="F:DNA binding"/>
    <property type="evidence" value="ECO:0007669"/>
    <property type="project" value="InterPro"/>
</dbReference>
<dbReference type="Pfam" id="PF13392">
    <property type="entry name" value="HNH_3"/>
    <property type="match status" value="1"/>
</dbReference>
<feature type="domain" description="Nuclease associated modular" evidence="2">
    <location>
        <begin position="17"/>
        <end position="33"/>
    </location>
</feature>
<dbReference type="InterPro" id="IPR003611">
    <property type="entry name" value="NUMOD3"/>
</dbReference>
<dbReference type="AlphaFoldDB" id="X1GHL3"/>
<comment type="caution">
    <text evidence="3">The sequence shown here is derived from an EMBL/GenBank/DDBJ whole genome shotgun (WGS) entry which is preliminary data.</text>
</comment>
<feature type="compositionally biased region" description="Basic residues" evidence="1">
    <location>
        <begin position="35"/>
        <end position="54"/>
    </location>
</feature>
<name>X1GHL3_9ZZZZ</name>
<feature type="domain" description="Nuclease associated modular" evidence="2">
    <location>
        <begin position="1"/>
        <end position="16"/>
    </location>
</feature>
<dbReference type="SUPFAM" id="SSF64496">
    <property type="entry name" value="DNA-binding domain of intron-encoded endonucleases"/>
    <property type="match status" value="2"/>
</dbReference>
<reference evidence="3" key="1">
    <citation type="journal article" date="2014" name="Front. Microbiol.">
        <title>High frequency of phylogenetically diverse reductive dehalogenase-homologous genes in deep subseafloor sedimentary metagenomes.</title>
        <authorList>
            <person name="Kawai M."/>
            <person name="Futagami T."/>
            <person name="Toyoda A."/>
            <person name="Takaki Y."/>
            <person name="Nishi S."/>
            <person name="Hori S."/>
            <person name="Arai W."/>
            <person name="Tsubouchi T."/>
            <person name="Morono Y."/>
            <person name="Uchiyama I."/>
            <person name="Ito T."/>
            <person name="Fujiyama A."/>
            <person name="Inagaki F."/>
            <person name="Takami H."/>
        </authorList>
    </citation>
    <scope>NUCLEOTIDE SEQUENCE</scope>
    <source>
        <strain evidence="3">Expedition CK06-06</strain>
    </source>
</reference>
<protein>
    <recommendedName>
        <fullName evidence="2">Nuclease associated modular domain-containing protein</fullName>
    </recommendedName>
</protein>
<feature type="region of interest" description="Disordered" evidence="1">
    <location>
        <begin position="1"/>
        <end position="83"/>
    </location>
</feature>
<feature type="compositionally biased region" description="Basic residues" evidence="1">
    <location>
        <begin position="1"/>
        <end position="10"/>
    </location>
</feature>
<sequence length="160" mass="18804">MNKPTLKARKKMSEAHKGLKHTEESKRKISEANRGKNHPLWGKHHSEKTRRKMRESRSGEGNAMFGKHHSEETKRKISEANKGKLHRWEGGKIINSGGYVLIWKPDHPFSNKQGYVYEHRLVMEKMLGRYLKPKEIPHHKNEICDDNRPDNLQLFSSNYK</sequence>
<accession>X1GHL3</accession>
<feature type="compositionally biased region" description="Basic and acidic residues" evidence="1">
    <location>
        <begin position="11"/>
        <end position="34"/>
    </location>
</feature>
<dbReference type="SUPFAM" id="SSF54060">
    <property type="entry name" value="His-Me finger endonucleases"/>
    <property type="match status" value="1"/>
</dbReference>
<feature type="non-terminal residue" evidence="3">
    <location>
        <position position="160"/>
    </location>
</feature>
<organism evidence="3">
    <name type="scientific">marine sediment metagenome</name>
    <dbReference type="NCBI Taxonomy" id="412755"/>
    <lineage>
        <taxon>unclassified sequences</taxon>
        <taxon>metagenomes</taxon>
        <taxon>ecological metagenomes</taxon>
    </lineage>
</organism>
<feature type="domain" description="Nuclease associated modular" evidence="2">
    <location>
        <begin position="41"/>
        <end position="57"/>
    </location>
</feature>